<evidence type="ECO:0000313" key="2">
    <source>
        <dbReference type="EMBL" id="EEG29490.1"/>
    </source>
</evidence>
<proteinExistence type="predicted"/>
<organism evidence="2 3">
    <name type="scientific">[Clostridium] methylpentosum DSM 5476</name>
    <dbReference type="NCBI Taxonomy" id="537013"/>
    <lineage>
        <taxon>Bacteria</taxon>
        <taxon>Bacillati</taxon>
        <taxon>Bacillota</taxon>
        <taxon>Clostridia</taxon>
        <taxon>Eubacteriales</taxon>
        <taxon>Oscillospiraceae</taxon>
        <taxon>Oscillospiraceae incertae sedis</taxon>
    </lineage>
</organism>
<comment type="caution">
    <text evidence="2">The sequence shown here is derived from an EMBL/GenBank/DDBJ whole genome shotgun (WGS) entry which is preliminary data.</text>
</comment>
<reference evidence="2 3" key="2">
    <citation type="submission" date="2009-02" db="EMBL/GenBank/DDBJ databases">
        <title>Draft genome sequence of Clostridium methylpentosum (DSM 5476).</title>
        <authorList>
            <person name="Sudarsanam P."/>
            <person name="Ley R."/>
            <person name="Guruge J."/>
            <person name="Turnbaugh P.J."/>
            <person name="Mahowald M."/>
            <person name="Liep D."/>
            <person name="Gordon J."/>
        </authorList>
    </citation>
    <scope>NUCLEOTIDE SEQUENCE [LARGE SCALE GENOMIC DNA]</scope>
    <source>
        <strain evidence="2 3">DSM 5476</strain>
    </source>
</reference>
<evidence type="ECO:0000256" key="1">
    <source>
        <dbReference type="SAM" id="Phobius"/>
    </source>
</evidence>
<feature type="transmembrane region" description="Helical" evidence="1">
    <location>
        <begin position="37"/>
        <end position="56"/>
    </location>
</feature>
<dbReference type="AlphaFoldDB" id="C0EG95"/>
<reference evidence="2 3" key="1">
    <citation type="submission" date="2009-01" db="EMBL/GenBank/DDBJ databases">
        <authorList>
            <person name="Fulton L."/>
            <person name="Clifton S."/>
            <person name="Fulton B."/>
            <person name="Xu J."/>
            <person name="Minx P."/>
            <person name="Pepin K.H."/>
            <person name="Johnson M."/>
            <person name="Bhonagiri V."/>
            <person name="Nash W.E."/>
            <person name="Mardis E.R."/>
            <person name="Wilson R.K."/>
        </authorList>
    </citation>
    <scope>NUCLEOTIDE SEQUENCE [LARGE SCALE GENOMIC DNA]</scope>
    <source>
        <strain evidence="2 3">DSM 5476</strain>
    </source>
</reference>
<accession>C0EG95</accession>
<dbReference type="Proteomes" id="UP000003340">
    <property type="component" value="Unassembled WGS sequence"/>
</dbReference>
<gene>
    <name evidence="2" type="ORF">CLOSTMETH_02888</name>
</gene>
<feature type="transmembrane region" description="Helical" evidence="1">
    <location>
        <begin position="68"/>
        <end position="90"/>
    </location>
</feature>
<dbReference type="HOGENOM" id="CLU_836021_0_0_9"/>
<evidence type="ECO:0000313" key="3">
    <source>
        <dbReference type="Proteomes" id="UP000003340"/>
    </source>
</evidence>
<name>C0EG95_9FIRM</name>
<sequence length="332" mass="36657">MAQVRKSEKTAYKSDWCTPNGEDCHQLMMAHSPKRKVAFCSTSPVYYWVFQLYLLIQREFSVIIEQSNLIGVILTLKKLLCLGMALILTVSLTACGKKLTTAQAYQLYNQAVQTVNTSTGLDLGVSTAITLAQDTLADYTTYNTSLQKQQKDGFLKLDALFTMTQQGQNSENEYSIDGNTAFVISQGQYKEVDSSLVEKYTAHCQMYPIPEEAVTKVSSGKKEGNPAYTLTIDPTKAESLVKSHLNNYQMSTDSVELEIKDVSIILMTNKNGEVDQIQLSYLLNATLPESGTTQELSASTVYKIVESGENVVVNMPDFSSLTPAQDETDSGT</sequence>
<keyword evidence="1" id="KW-0812">Transmembrane</keyword>
<keyword evidence="1" id="KW-1133">Transmembrane helix</keyword>
<dbReference type="EMBL" id="ACEC01000098">
    <property type="protein sequence ID" value="EEG29490.1"/>
    <property type="molecule type" value="Genomic_DNA"/>
</dbReference>
<keyword evidence="3" id="KW-1185">Reference proteome</keyword>
<keyword evidence="1" id="KW-0472">Membrane</keyword>
<protein>
    <submittedName>
        <fullName evidence="2">Uncharacterized protein</fullName>
    </submittedName>
</protein>